<evidence type="ECO:0000256" key="9">
    <source>
        <dbReference type="SAM" id="MobiDB-lite"/>
    </source>
</evidence>
<keyword evidence="4" id="KW-0378">Hydrolase</keyword>
<name>A0AA85FP02_9TREM</name>
<sequence length="909" mass="104185">MRFRSEYGHFDHTTFLWWNRKEKNLNTVPVSINLRMMSFQTQSEENVIECKKVDLTTKLLPTVARAVKLSQEFPVSDTPAYIYYNDFPQYKAIAAGQSKKILSILQNVLDILDAKANILDVPVTKSMHEKFTSIIDANDRILEKLAMAMDFEEDPQRKAFFLKTRSEDLVVAVHRKNTTSLEWLKTKNSNEETNEGVDSSENSLKLLSSKHIVRPQTSFTTPPDNSYSSFRPKIKSKPNCIQPLPELLSNDNGESTDYPHPYKVELETFGNNLPSLNEMMSEDFPVKPLDSSYQYVDTLDTLEQIMRSLSMCKYIAVDLEHHSYRSFLGITCLIQMSTLDSDYIIDALALRDHLSILNEVFTDPKIVKVFHGSDSDLMWLQRDFGVYVVNLFDTGIAARLLQYGRFSLSYLLQRFVGIYANKKYQLADWRIRPLPNELIEYARSDTHYLLHIASRMCRELQDRDLLSVAIERARQLCLRCYTKPVFNRLGYLDLYRQTGSSSFSHRQLYALENLYALRDSIARREDESLHYVLPNHMLKVIAEVLPRESSGIFACCNPIPPLVRKYVHDLHKIIVDARNLPITDLPLTSEEPRLSTQPNSQQQENDKRSSVNIPNTQNLRYALPHDYSREIHLLVNSPDYNDITCTELSTNKKSSMLASALLPNHCLAGTKVNEQQEMNESSENQLFKDKFLDPNHLLLMKLLELLKFPCSPLTTENETSADTNASVPIVVSQQPLLQESSDTLNISEHLVKVDGDTTQDDPSMNDSQYSIVSDSGYPNKLKRSYNSEIIVRTTPNFGDDEVIFLCNKKKNNKGKKRRKTYEQQKSILQPDSNSNSSVQNNLNTNMEIDDVSTLIKCESCPEQLEDSSADYSSSFNAPPVESLTNSASKKKKRPVKKFKEFRVSRPKHQ</sequence>
<proteinExistence type="inferred from homology"/>
<dbReference type="SMART" id="SM00474">
    <property type="entry name" value="35EXOc"/>
    <property type="match status" value="1"/>
</dbReference>
<dbReference type="GO" id="GO:0071051">
    <property type="term" value="P:poly(A)-dependent snoRNA 3'-end processing"/>
    <property type="evidence" value="ECO:0007669"/>
    <property type="project" value="TreeGrafter"/>
</dbReference>
<reference evidence="12" key="2">
    <citation type="submission" date="2023-11" db="UniProtKB">
        <authorList>
            <consortium name="WormBaseParasite"/>
        </authorList>
    </citation>
    <scope>IDENTIFICATION</scope>
</reference>
<dbReference type="InterPro" id="IPR044876">
    <property type="entry name" value="HRDC_dom_sf"/>
</dbReference>
<accession>A0AA85FP02</accession>
<dbReference type="Pfam" id="PF01612">
    <property type="entry name" value="DNA_pol_A_exo1"/>
    <property type="match status" value="1"/>
</dbReference>
<dbReference type="PANTHER" id="PTHR12124">
    <property type="entry name" value="POLYMYOSITIS/SCLERODERMA AUTOANTIGEN-RELATED"/>
    <property type="match status" value="1"/>
</dbReference>
<evidence type="ECO:0000256" key="4">
    <source>
        <dbReference type="ARBA" id="ARBA00022801"/>
    </source>
</evidence>
<keyword evidence="2" id="KW-0698">rRNA processing</keyword>
<dbReference type="SMART" id="SM00341">
    <property type="entry name" value="HRDC"/>
    <property type="match status" value="1"/>
</dbReference>
<feature type="region of interest" description="Disordered" evidence="9">
    <location>
        <begin position="866"/>
        <end position="909"/>
    </location>
</feature>
<dbReference type="InterPro" id="IPR012588">
    <property type="entry name" value="Exosome-assoc_fac_Rrp6_N"/>
</dbReference>
<dbReference type="Pfam" id="PF08066">
    <property type="entry name" value="PMC2NT"/>
    <property type="match status" value="1"/>
</dbReference>
<evidence type="ECO:0000256" key="7">
    <source>
        <dbReference type="ARBA" id="ARBA00023242"/>
    </source>
</evidence>
<dbReference type="InterPro" id="IPR049559">
    <property type="entry name" value="Rrp6p-like_exo"/>
</dbReference>
<dbReference type="SUPFAM" id="SSF47819">
    <property type="entry name" value="HRDC-like"/>
    <property type="match status" value="1"/>
</dbReference>
<protein>
    <recommendedName>
        <fullName evidence="10">HRDC domain-containing protein</fullName>
    </recommendedName>
</protein>
<dbReference type="AlphaFoldDB" id="A0AA85FP02"/>
<evidence type="ECO:0000256" key="8">
    <source>
        <dbReference type="ARBA" id="ARBA00043957"/>
    </source>
</evidence>
<dbReference type="InterPro" id="IPR012337">
    <property type="entry name" value="RNaseH-like_sf"/>
</dbReference>
<dbReference type="SUPFAM" id="SSF53098">
    <property type="entry name" value="Ribonuclease H-like"/>
    <property type="match status" value="1"/>
</dbReference>
<evidence type="ECO:0000256" key="3">
    <source>
        <dbReference type="ARBA" id="ARBA00022722"/>
    </source>
</evidence>
<dbReference type="WBParaSite" id="SRDH1_55610.1">
    <property type="protein sequence ID" value="SRDH1_55610.1"/>
    <property type="gene ID" value="SRDH1_55610"/>
</dbReference>
<organism evidence="11 12">
    <name type="scientific">Schistosoma rodhaini</name>
    <dbReference type="NCBI Taxonomy" id="6188"/>
    <lineage>
        <taxon>Eukaryota</taxon>
        <taxon>Metazoa</taxon>
        <taxon>Spiralia</taxon>
        <taxon>Lophotrochozoa</taxon>
        <taxon>Platyhelminthes</taxon>
        <taxon>Trematoda</taxon>
        <taxon>Digenea</taxon>
        <taxon>Strigeidida</taxon>
        <taxon>Schistosomatoidea</taxon>
        <taxon>Schistosomatidae</taxon>
        <taxon>Schistosoma</taxon>
    </lineage>
</organism>
<dbReference type="Gene3D" id="1.10.150.80">
    <property type="entry name" value="HRDC domain"/>
    <property type="match status" value="1"/>
</dbReference>
<comment type="similarity">
    <text evidence="8">Belongs to the exosome component 10/RRP6 family.</text>
</comment>
<evidence type="ECO:0000256" key="5">
    <source>
        <dbReference type="ARBA" id="ARBA00022835"/>
    </source>
</evidence>
<feature type="compositionally biased region" description="Low complexity" evidence="9">
    <location>
        <begin position="832"/>
        <end position="841"/>
    </location>
</feature>
<evidence type="ECO:0000256" key="2">
    <source>
        <dbReference type="ARBA" id="ARBA00022552"/>
    </source>
</evidence>
<dbReference type="GO" id="GO:0000175">
    <property type="term" value="F:3'-5'-RNA exonuclease activity"/>
    <property type="evidence" value="ECO:0007669"/>
    <property type="project" value="InterPro"/>
</dbReference>
<dbReference type="GO" id="GO:0000467">
    <property type="term" value="P:exonucleolytic trimming to generate mature 3'-end of 5.8S rRNA from tricistronic rRNA transcript (SSU-rRNA, 5.8S rRNA, LSU-rRNA)"/>
    <property type="evidence" value="ECO:0007669"/>
    <property type="project" value="InterPro"/>
</dbReference>
<dbReference type="GO" id="GO:0005730">
    <property type="term" value="C:nucleolus"/>
    <property type="evidence" value="ECO:0007669"/>
    <property type="project" value="TreeGrafter"/>
</dbReference>
<dbReference type="Gene3D" id="3.30.420.10">
    <property type="entry name" value="Ribonuclease H-like superfamily/Ribonuclease H"/>
    <property type="match status" value="1"/>
</dbReference>
<dbReference type="InterPro" id="IPR036397">
    <property type="entry name" value="RNaseH_sf"/>
</dbReference>
<evidence type="ECO:0000313" key="12">
    <source>
        <dbReference type="WBParaSite" id="SRDH1_55610.1"/>
    </source>
</evidence>
<dbReference type="InterPro" id="IPR010997">
    <property type="entry name" value="HRDC-like_sf"/>
</dbReference>
<evidence type="ECO:0000313" key="11">
    <source>
        <dbReference type="Proteomes" id="UP000050792"/>
    </source>
</evidence>
<evidence type="ECO:0000256" key="6">
    <source>
        <dbReference type="ARBA" id="ARBA00022839"/>
    </source>
</evidence>
<evidence type="ECO:0000256" key="1">
    <source>
        <dbReference type="ARBA" id="ARBA00004123"/>
    </source>
</evidence>
<dbReference type="GO" id="GO:0071036">
    <property type="term" value="P:nuclear polyadenylation-dependent snoRNA catabolic process"/>
    <property type="evidence" value="ECO:0007669"/>
    <property type="project" value="TreeGrafter"/>
</dbReference>
<evidence type="ECO:0000259" key="10">
    <source>
        <dbReference type="PROSITE" id="PS50967"/>
    </source>
</evidence>
<dbReference type="InterPro" id="IPR045092">
    <property type="entry name" value="Rrp6-like"/>
</dbReference>
<dbReference type="PANTHER" id="PTHR12124:SF47">
    <property type="entry name" value="EXOSOME COMPONENT 10"/>
    <property type="match status" value="1"/>
</dbReference>
<feature type="compositionally biased region" description="Polar residues" evidence="9">
    <location>
        <begin position="869"/>
        <end position="887"/>
    </location>
</feature>
<dbReference type="GO" id="GO:0000166">
    <property type="term" value="F:nucleotide binding"/>
    <property type="evidence" value="ECO:0007669"/>
    <property type="project" value="InterPro"/>
</dbReference>
<feature type="domain" description="HRDC" evidence="10">
    <location>
        <begin position="504"/>
        <end position="584"/>
    </location>
</feature>
<dbReference type="GO" id="GO:0071037">
    <property type="term" value="P:nuclear polyadenylation-dependent snRNA catabolic process"/>
    <property type="evidence" value="ECO:0007669"/>
    <property type="project" value="TreeGrafter"/>
</dbReference>
<keyword evidence="6" id="KW-0269">Exonuclease</keyword>
<feature type="region of interest" description="Disordered" evidence="9">
    <location>
        <begin position="586"/>
        <end position="614"/>
    </location>
</feature>
<dbReference type="GO" id="GO:0071035">
    <property type="term" value="P:nuclear polyadenylation-dependent rRNA catabolic process"/>
    <property type="evidence" value="ECO:0007669"/>
    <property type="project" value="TreeGrafter"/>
</dbReference>
<dbReference type="GO" id="GO:0071040">
    <property type="term" value="P:nuclear polyadenylation-dependent antisense transcript catabolic process"/>
    <property type="evidence" value="ECO:0007669"/>
    <property type="project" value="TreeGrafter"/>
</dbReference>
<dbReference type="GO" id="GO:0071044">
    <property type="term" value="P:histone mRNA catabolic process"/>
    <property type="evidence" value="ECO:0007669"/>
    <property type="project" value="TreeGrafter"/>
</dbReference>
<keyword evidence="3" id="KW-0540">Nuclease</keyword>
<dbReference type="GO" id="GO:0000176">
    <property type="term" value="C:nuclear exosome (RNase complex)"/>
    <property type="evidence" value="ECO:0007669"/>
    <property type="project" value="InterPro"/>
</dbReference>
<dbReference type="Proteomes" id="UP000050792">
    <property type="component" value="Unassembled WGS sequence"/>
</dbReference>
<feature type="region of interest" description="Disordered" evidence="9">
    <location>
        <begin position="814"/>
        <end position="841"/>
    </location>
</feature>
<dbReference type="InterPro" id="IPR002121">
    <property type="entry name" value="HRDC_dom"/>
</dbReference>
<dbReference type="FunFam" id="1.10.150.80:FF:000001">
    <property type="entry name" value="Putative exosome component 10"/>
    <property type="match status" value="1"/>
</dbReference>
<dbReference type="GO" id="GO:0071039">
    <property type="term" value="P:nuclear polyadenylation-dependent CUT catabolic process"/>
    <property type="evidence" value="ECO:0007669"/>
    <property type="project" value="TreeGrafter"/>
</dbReference>
<dbReference type="GO" id="GO:0071038">
    <property type="term" value="P:TRAMP-dependent tRNA surveillance pathway"/>
    <property type="evidence" value="ECO:0007669"/>
    <property type="project" value="TreeGrafter"/>
</dbReference>
<keyword evidence="11" id="KW-1185">Reference proteome</keyword>
<feature type="compositionally biased region" description="Polar residues" evidence="9">
    <location>
        <begin position="594"/>
        <end position="603"/>
    </location>
</feature>
<reference evidence="11" key="1">
    <citation type="submission" date="2022-06" db="EMBL/GenBank/DDBJ databases">
        <authorList>
            <person name="Berger JAMES D."/>
            <person name="Berger JAMES D."/>
        </authorList>
    </citation>
    <scope>NUCLEOTIDE SEQUENCE [LARGE SCALE GENOMIC DNA]</scope>
</reference>
<keyword evidence="7" id="KW-0539">Nucleus</keyword>
<keyword evidence="5" id="KW-0271">Exosome</keyword>
<comment type="subcellular location">
    <subcellularLocation>
        <location evidence="1">Nucleus</location>
    </subcellularLocation>
</comment>
<dbReference type="Pfam" id="PF00570">
    <property type="entry name" value="HRDC"/>
    <property type="match status" value="1"/>
</dbReference>
<dbReference type="GO" id="GO:0003727">
    <property type="term" value="F:single-stranded RNA binding"/>
    <property type="evidence" value="ECO:0007669"/>
    <property type="project" value="TreeGrafter"/>
</dbReference>
<dbReference type="CDD" id="cd06147">
    <property type="entry name" value="Rrp6p_like_exo"/>
    <property type="match status" value="1"/>
</dbReference>
<dbReference type="InterPro" id="IPR002562">
    <property type="entry name" value="3'-5'_exonuclease_dom"/>
</dbReference>
<dbReference type="PROSITE" id="PS50967">
    <property type="entry name" value="HRDC"/>
    <property type="match status" value="1"/>
</dbReference>